<dbReference type="Proteomes" id="UP000249260">
    <property type="component" value="Unassembled WGS sequence"/>
</dbReference>
<dbReference type="OrthoDB" id="2005648at2"/>
<proteinExistence type="predicted"/>
<sequence>MAANGYFSSSSRVKVTLSYSVKVLDNQGLFCFGFQEGEIAPYSTGIPEFALAIPGFGATVPAGDDNNGRVLVPMRIISEKLNATVQFTAMNQPIIIKRGNDTVQFTIGKTQAYVNGKSVQLDVPAKVIDGLSYAPISFVAKGLGTDVQWEGTARVVVVQEKHATSEKALDVQSAQAIVQKQVGSGVTIEANGTQFIRFYKWYADSL</sequence>
<dbReference type="SUPFAM" id="SSF55383">
    <property type="entry name" value="Copper amine oxidase, domain N"/>
    <property type="match status" value="1"/>
</dbReference>
<evidence type="ECO:0000313" key="3">
    <source>
        <dbReference type="Proteomes" id="UP000249260"/>
    </source>
</evidence>
<comment type="caution">
    <text evidence="2">The sequence shown here is derived from an EMBL/GenBank/DDBJ whole genome shotgun (WGS) entry which is preliminary data.</text>
</comment>
<dbReference type="Pfam" id="PF07833">
    <property type="entry name" value="Cu_amine_oxidN1"/>
    <property type="match status" value="1"/>
</dbReference>
<feature type="domain" description="Copper amine oxidase-like N-terminal" evidence="1">
    <location>
        <begin position="67"/>
        <end position="157"/>
    </location>
</feature>
<evidence type="ECO:0000259" key="1">
    <source>
        <dbReference type="Pfam" id="PF07833"/>
    </source>
</evidence>
<protein>
    <recommendedName>
        <fullName evidence="1">Copper amine oxidase-like N-terminal domain-containing protein</fullName>
    </recommendedName>
</protein>
<name>A0A328TZZ4_9BACL</name>
<dbReference type="AlphaFoldDB" id="A0A328TZZ4"/>
<organism evidence="2 3">
    <name type="scientific">Paenibacillus montanisoli</name>
    <dbReference type="NCBI Taxonomy" id="2081970"/>
    <lineage>
        <taxon>Bacteria</taxon>
        <taxon>Bacillati</taxon>
        <taxon>Bacillota</taxon>
        <taxon>Bacilli</taxon>
        <taxon>Bacillales</taxon>
        <taxon>Paenibacillaceae</taxon>
        <taxon>Paenibacillus</taxon>
    </lineage>
</organism>
<reference evidence="2 3" key="1">
    <citation type="submission" date="2018-06" db="EMBL/GenBank/DDBJ databases">
        <title>Paenibacillus montanisoli sp. nov., isolated from mountain area soil.</title>
        <authorList>
            <person name="Wu M."/>
        </authorList>
    </citation>
    <scope>NUCLEOTIDE SEQUENCE [LARGE SCALE GENOMIC DNA]</scope>
    <source>
        <strain evidence="2 3">RA17</strain>
    </source>
</reference>
<gene>
    <name evidence="2" type="ORF">DL346_11920</name>
</gene>
<evidence type="ECO:0000313" key="2">
    <source>
        <dbReference type="EMBL" id="RAP76118.1"/>
    </source>
</evidence>
<dbReference type="EMBL" id="QLUW01000002">
    <property type="protein sequence ID" value="RAP76118.1"/>
    <property type="molecule type" value="Genomic_DNA"/>
</dbReference>
<accession>A0A328TZZ4</accession>
<dbReference type="InterPro" id="IPR012854">
    <property type="entry name" value="Cu_amine_oxidase-like_N"/>
</dbReference>
<dbReference type="InterPro" id="IPR036582">
    <property type="entry name" value="Mao_N_sf"/>
</dbReference>
<keyword evidence="3" id="KW-1185">Reference proteome</keyword>
<dbReference type="Gene3D" id="3.30.457.10">
    <property type="entry name" value="Copper amine oxidase-like, N-terminal domain"/>
    <property type="match status" value="1"/>
</dbReference>
<dbReference type="RefSeq" id="WP_112882342.1">
    <property type="nucleotide sequence ID" value="NZ_QLUW01000002.1"/>
</dbReference>